<dbReference type="AlphaFoldDB" id="A0A2N1NDZ0"/>
<comment type="caution">
    <text evidence="1">The sequence shown here is derived from an EMBL/GenBank/DDBJ whole genome shotgun (WGS) entry which is preliminary data.</text>
</comment>
<reference evidence="1 2" key="2">
    <citation type="submission" date="2017-10" db="EMBL/GenBank/DDBJ databases">
        <title>Extensive intraspecific genome diversity in a model arbuscular mycorrhizal fungus.</title>
        <authorList>
            <person name="Chen E.C.H."/>
            <person name="Morin E."/>
            <person name="Baudet D."/>
            <person name="Noel J."/>
            <person name="Ndikumana S."/>
            <person name="Charron P."/>
            <person name="St-Onge C."/>
            <person name="Giorgi J."/>
            <person name="Grigoriev I.V."/>
            <person name="Roux C."/>
            <person name="Martin F.M."/>
            <person name="Corradi N."/>
        </authorList>
    </citation>
    <scope>NUCLEOTIDE SEQUENCE [LARGE SCALE GENOMIC DNA]</scope>
    <source>
        <strain evidence="1 2">C2</strain>
    </source>
</reference>
<sequence length="58" mass="7004">MTKLYSIKIEFLNKFKSEGIGYGISQNNDTKDYIFVFHEKFYEKNFEKYCEKCGEGYH</sequence>
<dbReference type="EMBL" id="LLXL01000462">
    <property type="protein sequence ID" value="PKK72079.1"/>
    <property type="molecule type" value="Genomic_DNA"/>
</dbReference>
<protein>
    <submittedName>
        <fullName evidence="1">Uncharacterized protein</fullName>
    </submittedName>
</protein>
<organism evidence="1 2">
    <name type="scientific">Rhizophagus irregularis</name>
    <dbReference type="NCBI Taxonomy" id="588596"/>
    <lineage>
        <taxon>Eukaryota</taxon>
        <taxon>Fungi</taxon>
        <taxon>Fungi incertae sedis</taxon>
        <taxon>Mucoromycota</taxon>
        <taxon>Glomeromycotina</taxon>
        <taxon>Glomeromycetes</taxon>
        <taxon>Glomerales</taxon>
        <taxon>Glomeraceae</taxon>
        <taxon>Rhizophagus</taxon>
    </lineage>
</organism>
<gene>
    <name evidence="1" type="ORF">RhiirC2_743457</name>
</gene>
<accession>A0A2N1NDZ0</accession>
<evidence type="ECO:0000313" key="2">
    <source>
        <dbReference type="Proteomes" id="UP000233469"/>
    </source>
</evidence>
<reference evidence="1 2" key="1">
    <citation type="submission" date="2016-04" db="EMBL/GenBank/DDBJ databases">
        <title>Genome analyses suggest a sexual origin of heterokaryosis in a supposedly ancient asexual fungus.</title>
        <authorList>
            <person name="Ropars J."/>
            <person name="Sedzielewska K."/>
            <person name="Noel J."/>
            <person name="Charron P."/>
            <person name="Farinelli L."/>
            <person name="Marton T."/>
            <person name="Kruger M."/>
            <person name="Pelin A."/>
            <person name="Brachmann A."/>
            <person name="Corradi N."/>
        </authorList>
    </citation>
    <scope>NUCLEOTIDE SEQUENCE [LARGE SCALE GENOMIC DNA]</scope>
    <source>
        <strain evidence="1 2">C2</strain>
    </source>
</reference>
<dbReference type="VEuPathDB" id="FungiDB:FUN_016295"/>
<dbReference type="Proteomes" id="UP000233469">
    <property type="component" value="Unassembled WGS sequence"/>
</dbReference>
<evidence type="ECO:0000313" key="1">
    <source>
        <dbReference type="EMBL" id="PKK72079.1"/>
    </source>
</evidence>
<proteinExistence type="predicted"/>
<name>A0A2N1NDZ0_9GLOM</name>